<accession>A0A438NDA7</accession>
<evidence type="ECO:0000313" key="4">
    <source>
        <dbReference type="Proteomes" id="UP000288859"/>
    </source>
</evidence>
<organism evidence="3 4">
    <name type="scientific">Exophiala mesophila</name>
    <name type="common">Black yeast-like fungus</name>
    <dbReference type="NCBI Taxonomy" id="212818"/>
    <lineage>
        <taxon>Eukaryota</taxon>
        <taxon>Fungi</taxon>
        <taxon>Dikarya</taxon>
        <taxon>Ascomycota</taxon>
        <taxon>Pezizomycotina</taxon>
        <taxon>Eurotiomycetes</taxon>
        <taxon>Chaetothyriomycetidae</taxon>
        <taxon>Chaetothyriales</taxon>
        <taxon>Herpotrichiellaceae</taxon>
        <taxon>Exophiala</taxon>
    </lineage>
</organism>
<evidence type="ECO:0000256" key="2">
    <source>
        <dbReference type="SAM" id="MobiDB-lite"/>
    </source>
</evidence>
<dbReference type="VEuPathDB" id="FungiDB:PV10_06336"/>
<gene>
    <name evidence="3" type="ORF">B0A52_02581</name>
</gene>
<dbReference type="Gene3D" id="3.30.70.120">
    <property type="match status" value="1"/>
</dbReference>
<dbReference type="PANTHER" id="PTHR41774:SF1">
    <property type="entry name" value="NGG1P INTERACTING FACTOR NIF3"/>
    <property type="match status" value="1"/>
</dbReference>
<evidence type="ECO:0000313" key="3">
    <source>
        <dbReference type="EMBL" id="RVX73691.1"/>
    </source>
</evidence>
<dbReference type="OrthoDB" id="15981at2759"/>
<feature type="region of interest" description="Disordered" evidence="2">
    <location>
        <begin position="67"/>
        <end position="87"/>
    </location>
</feature>
<dbReference type="InterPro" id="IPR015867">
    <property type="entry name" value="N-reg_PII/ATP_PRibTrfase_C"/>
</dbReference>
<dbReference type="AlphaFoldDB" id="A0A438NDA7"/>
<dbReference type="SUPFAM" id="SSF102705">
    <property type="entry name" value="NIF3 (NGG1p interacting factor 3)-like"/>
    <property type="match status" value="1"/>
</dbReference>
<proteinExistence type="predicted"/>
<dbReference type="PANTHER" id="PTHR41774">
    <property type="match status" value="1"/>
</dbReference>
<dbReference type="Proteomes" id="UP000288859">
    <property type="component" value="Unassembled WGS sequence"/>
</dbReference>
<reference evidence="3 4" key="1">
    <citation type="submission" date="2017-03" db="EMBL/GenBank/DDBJ databases">
        <title>Genomes of endolithic fungi from Antarctica.</title>
        <authorList>
            <person name="Coleine C."/>
            <person name="Masonjones S."/>
            <person name="Stajich J.E."/>
        </authorList>
    </citation>
    <scope>NUCLEOTIDE SEQUENCE [LARGE SCALE GENOMIC DNA]</scope>
    <source>
        <strain evidence="3 4">CCFEE 6314</strain>
    </source>
</reference>
<dbReference type="InterPro" id="IPR036069">
    <property type="entry name" value="DUF34/NIF3_sf"/>
</dbReference>
<evidence type="ECO:0000256" key="1">
    <source>
        <dbReference type="ARBA" id="ARBA00020998"/>
    </source>
</evidence>
<protein>
    <recommendedName>
        <fullName evidence="1">ATP phosphoribosyltransferase</fullName>
    </recommendedName>
</protein>
<dbReference type="EMBL" id="NAJM01000007">
    <property type="protein sequence ID" value="RVX73691.1"/>
    <property type="molecule type" value="Genomic_DNA"/>
</dbReference>
<comment type="caution">
    <text evidence="3">The sequence shown here is derived from an EMBL/GenBank/DDBJ whole genome shotgun (WGS) entry which is preliminary data.</text>
</comment>
<name>A0A438NDA7_EXOME</name>
<sequence>MTSSDSSSTMYQLTFYVPTQDTQTVLSAVHATGAGTWPNDSTSPEKLDNVADAPKYVEVAFVTRGTGQFRPTEHANPHIGTAGGEVE</sequence>